<dbReference type="InterPro" id="IPR009256">
    <property type="entry name" value="YqgQ-like"/>
</dbReference>
<dbReference type="Proteomes" id="UP000277108">
    <property type="component" value="Unassembled WGS sequence"/>
</dbReference>
<sequence>MINKSITTFKDIQDLLLKFGCFVYFKDDSETIEMIEYELKSLYKSNLITKEQYIQCKYVLIERGKANGTK</sequence>
<organism evidence="1 2">
    <name type="scientific">Abyssicoccus albus</name>
    <dbReference type="NCBI Taxonomy" id="1817405"/>
    <lineage>
        <taxon>Bacteria</taxon>
        <taxon>Bacillati</taxon>
        <taxon>Bacillota</taxon>
        <taxon>Bacilli</taxon>
        <taxon>Bacillales</taxon>
        <taxon>Abyssicoccaceae</taxon>
    </lineage>
</organism>
<name>A0A3N5CD88_9BACL</name>
<accession>A0A3N5CD88</accession>
<dbReference type="OrthoDB" id="2361671at2"/>
<dbReference type="InterPro" id="IPR023164">
    <property type="entry name" value="YqgQ-like_sf"/>
</dbReference>
<dbReference type="RefSeq" id="WP_123807574.1">
    <property type="nucleotide sequence ID" value="NZ_RKRK01000002.1"/>
</dbReference>
<gene>
    <name evidence="1" type="ORF">EDD62_0740</name>
</gene>
<dbReference type="SUPFAM" id="SSF158379">
    <property type="entry name" value="YqgQ-like"/>
    <property type="match status" value="1"/>
</dbReference>
<proteinExistence type="predicted"/>
<dbReference type="AlphaFoldDB" id="A0A3N5CD88"/>
<dbReference type="EMBL" id="RKRK01000002">
    <property type="protein sequence ID" value="RPF58102.1"/>
    <property type="molecule type" value="Genomic_DNA"/>
</dbReference>
<protein>
    <submittedName>
        <fullName evidence="1">Uncharacterized protein YqgQ</fullName>
    </submittedName>
</protein>
<dbReference type="Pfam" id="PF06014">
    <property type="entry name" value="YqgQ-like"/>
    <property type="match status" value="1"/>
</dbReference>
<dbReference type="Gene3D" id="1.10.287.760">
    <property type="entry name" value="YqgQ-like"/>
    <property type="match status" value="1"/>
</dbReference>
<reference evidence="1 2" key="1">
    <citation type="submission" date="2018-11" db="EMBL/GenBank/DDBJ databases">
        <title>Genomic Encyclopedia of Type Strains, Phase IV (KMG-IV): sequencing the most valuable type-strain genomes for metagenomic binning, comparative biology and taxonomic classification.</title>
        <authorList>
            <person name="Goeker M."/>
        </authorList>
    </citation>
    <scope>NUCLEOTIDE SEQUENCE [LARGE SCALE GENOMIC DNA]</scope>
    <source>
        <strain evidence="1 2">DSM 29158</strain>
    </source>
</reference>
<comment type="caution">
    <text evidence="1">The sequence shown here is derived from an EMBL/GenBank/DDBJ whole genome shotgun (WGS) entry which is preliminary data.</text>
</comment>
<evidence type="ECO:0000313" key="2">
    <source>
        <dbReference type="Proteomes" id="UP000277108"/>
    </source>
</evidence>
<evidence type="ECO:0000313" key="1">
    <source>
        <dbReference type="EMBL" id="RPF58102.1"/>
    </source>
</evidence>
<keyword evidence="2" id="KW-1185">Reference proteome</keyword>